<reference evidence="1" key="1">
    <citation type="submission" date="2020-04" db="EMBL/GenBank/DDBJ databases">
        <authorList>
            <person name="Chiriac C."/>
            <person name="Salcher M."/>
            <person name="Ghai R."/>
            <person name="Kavagutti S V."/>
        </authorList>
    </citation>
    <scope>NUCLEOTIDE SEQUENCE</scope>
</reference>
<evidence type="ECO:0000313" key="1">
    <source>
        <dbReference type="EMBL" id="CAB4152406.1"/>
    </source>
</evidence>
<accession>A0A6J5N513</accession>
<gene>
    <name evidence="1" type="ORF">UFOVP618_9</name>
</gene>
<organism evidence="1">
    <name type="scientific">uncultured Caudovirales phage</name>
    <dbReference type="NCBI Taxonomy" id="2100421"/>
    <lineage>
        <taxon>Viruses</taxon>
        <taxon>Duplodnaviria</taxon>
        <taxon>Heunggongvirae</taxon>
        <taxon>Uroviricota</taxon>
        <taxon>Caudoviricetes</taxon>
        <taxon>Peduoviridae</taxon>
        <taxon>Maltschvirus</taxon>
        <taxon>Maltschvirus maltsch</taxon>
    </lineage>
</organism>
<proteinExistence type="predicted"/>
<dbReference type="EMBL" id="LR796587">
    <property type="protein sequence ID" value="CAB4152406.1"/>
    <property type="molecule type" value="Genomic_DNA"/>
</dbReference>
<name>A0A6J5N513_9CAUD</name>
<protein>
    <submittedName>
        <fullName evidence="1">Uncharacterized protein</fullName>
    </submittedName>
</protein>
<sequence>MKLELVIPTSLNEIPLMHYQKYMVVASNKDNSELFISQKMIEIFCGIELKSVVNIKLSDVIDLVTHFKKLFSDKLELKRTFEIQGVKFGFINELEDISFGEYVDLESNIIDVQSFHKAMAVMYRPITSQKGDKYTIEKYNGTANYADLMKYAPLDVVLPASVFFWSLGNELLTATLSYLEKQMTRKSKTILAKQLNLESNGDGISQYINSLRETLQSLNELQNRDFLSA</sequence>